<dbReference type="Proteomes" id="UP000249390">
    <property type="component" value="Unassembled WGS sequence"/>
</dbReference>
<feature type="region of interest" description="Disordered" evidence="1">
    <location>
        <begin position="170"/>
        <end position="200"/>
    </location>
</feature>
<sequence length="200" mass="22635">MMKLHCQKESEIREVICSVPAGKFLVDPYDLFKLVLSSMVSSPGGVQRWRRWSQQFGQKSGVCVQRAADWQAGKLQHSSSEISLAGCARTSGYHSSHKMNPSLMANHQIRGDAFLVHPEISQHFFLDPDLLRWFLVFPDGFQQSANQEIQVRELGIGKFPGELQPQSIFWPRKSAKNEANPRKSKARGSGVNKKRKGWLN</sequence>
<keyword evidence="3" id="KW-1185">Reference proteome</keyword>
<feature type="compositionally biased region" description="Basic residues" evidence="1">
    <location>
        <begin position="182"/>
        <end position="200"/>
    </location>
</feature>
<evidence type="ECO:0000256" key="1">
    <source>
        <dbReference type="SAM" id="MobiDB-lite"/>
    </source>
</evidence>
<dbReference type="EMBL" id="NQVE01000162">
    <property type="protein sequence ID" value="RAL42640.1"/>
    <property type="molecule type" value="Genomic_DNA"/>
</dbReference>
<accession>A0A328DBR9</accession>
<evidence type="ECO:0000313" key="2">
    <source>
        <dbReference type="EMBL" id="RAL42640.1"/>
    </source>
</evidence>
<name>A0A328DBR9_9ASTE</name>
<dbReference type="AlphaFoldDB" id="A0A328DBR9"/>
<evidence type="ECO:0000313" key="3">
    <source>
        <dbReference type="Proteomes" id="UP000249390"/>
    </source>
</evidence>
<reference evidence="2 3" key="1">
    <citation type="submission" date="2018-06" db="EMBL/GenBank/DDBJ databases">
        <title>The Genome of Cuscuta australis (Dodder) Provides Insight into the Evolution of Plant Parasitism.</title>
        <authorList>
            <person name="Liu H."/>
        </authorList>
    </citation>
    <scope>NUCLEOTIDE SEQUENCE [LARGE SCALE GENOMIC DNA]</scope>
    <source>
        <strain evidence="3">cv. Yunnan</strain>
        <tissue evidence="2">Vines</tissue>
    </source>
</reference>
<protein>
    <submittedName>
        <fullName evidence="2">Uncharacterized protein</fullName>
    </submittedName>
</protein>
<comment type="caution">
    <text evidence="2">The sequence shown here is derived from an EMBL/GenBank/DDBJ whole genome shotgun (WGS) entry which is preliminary data.</text>
</comment>
<organism evidence="2 3">
    <name type="scientific">Cuscuta australis</name>
    <dbReference type="NCBI Taxonomy" id="267555"/>
    <lineage>
        <taxon>Eukaryota</taxon>
        <taxon>Viridiplantae</taxon>
        <taxon>Streptophyta</taxon>
        <taxon>Embryophyta</taxon>
        <taxon>Tracheophyta</taxon>
        <taxon>Spermatophyta</taxon>
        <taxon>Magnoliopsida</taxon>
        <taxon>eudicotyledons</taxon>
        <taxon>Gunneridae</taxon>
        <taxon>Pentapetalae</taxon>
        <taxon>asterids</taxon>
        <taxon>lamiids</taxon>
        <taxon>Solanales</taxon>
        <taxon>Convolvulaceae</taxon>
        <taxon>Cuscuteae</taxon>
        <taxon>Cuscuta</taxon>
        <taxon>Cuscuta subgen. Grammica</taxon>
        <taxon>Cuscuta sect. Cleistogrammica</taxon>
    </lineage>
</organism>
<gene>
    <name evidence="2" type="ORF">DM860_009147</name>
</gene>
<proteinExistence type="predicted"/>